<sequence length="169" mass="18481">MASSTRHLNSLNRPSNENEEGWSNGKLEYIPPDHFLTDRWQAACLESGRSEADLDIEGDPADQATTGIDEDEDAAQNEQLVQNCYLSEMEPDQTDAVAIDIDIDCDKSTGGHEGKMPPPKEDDAAAQTSITRKDMTQKQGVHTSGESLLDRGPSRDIAGEICLMSCRVD</sequence>
<gene>
    <name evidence="2" type="ORF">PV05_05258</name>
</gene>
<dbReference type="OrthoDB" id="10465933at2759"/>
<name>A0A0D2EPG4_9EURO</name>
<feature type="region of interest" description="Disordered" evidence="1">
    <location>
        <begin position="50"/>
        <end position="74"/>
    </location>
</feature>
<feature type="compositionally biased region" description="Basic and acidic residues" evidence="1">
    <location>
        <begin position="105"/>
        <end position="123"/>
    </location>
</feature>
<feature type="compositionally biased region" description="Polar residues" evidence="1">
    <location>
        <begin position="1"/>
        <end position="15"/>
    </location>
</feature>
<dbReference type="RefSeq" id="XP_013317194.1">
    <property type="nucleotide sequence ID" value="XM_013461740.1"/>
</dbReference>
<organism evidence="2 3">
    <name type="scientific">Exophiala xenobiotica</name>
    <dbReference type="NCBI Taxonomy" id="348802"/>
    <lineage>
        <taxon>Eukaryota</taxon>
        <taxon>Fungi</taxon>
        <taxon>Dikarya</taxon>
        <taxon>Ascomycota</taxon>
        <taxon>Pezizomycotina</taxon>
        <taxon>Eurotiomycetes</taxon>
        <taxon>Chaetothyriomycetidae</taxon>
        <taxon>Chaetothyriales</taxon>
        <taxon>Herpotrichiellaceae</taxon>
        <taxon>Exophiala</taxon>
    </lineage>
</organism>
<dbReference type="HOGENOM" id="CLU_1578552_0_0_1"/>
<feature type="compositionally biased region" description="Polar residues" evidence="1">
    <location>
        <begin position="137"/>
        <end position="146"/>
    </location>
</feature>
<dbReference type="EMBL" id="KN847319">
    <property type="protein sequence ID" value="KIW56610.1"/>
    <property type="molecule type" value="Genomic_DNA"/>
</dbReference>
<keyword evidence="3" id="KW-1185">Reference proteome</keyword>
<accession>A0A0D2EPG4</accession>
<evidence type="ECO:0000313" key="3">
    <source>
        <dbReference type="Proteomes" id="UP000054342"/>
    </source>
</evidence>
<proteinExistence type="predicted"/>
<feature type="region of interest" description="Disordered" evidence="1">
    <location>
        <begin position="105"/>
        <end position="154"/>
    </location>
</feature>
<evidence type="ECO:0000313" key="2">
    <source>
        <dbReference type="EMBL" id="KIW56610.1"/>
    </source>
</evidence>
<dbReference type="GeneID" id="25327166"/>
<dbReference type="Proteomes" id="UP000054342">
    <property type="component" value="Unassembled WGS sequence"/>
</dbReference>
<reference evidence="2 3" key="1">
    <citation type="submission" date="2015-01" db="EMBL/GenBank/DDBJ databases">
        <title>The Genome Sequence of Exophiala xenobiotica CBS118157.</title>
        <authorList>
            <consortium name="The Broad Institute Genomics Platform"/>
            <person name="Cuomo C."/>
            <person name="de Hoog S."/>
            <person name="Gorbushina A."/>
            <person name="Stielow B."/>
            <person name="Teixiera M."/>
            <person name="Abouelleil A."/>
            <person name="Chapman S.B."/>
            <person name="Priest M."/>
            <person name="Young S.K."/>
            <person name="Wortman J."/>
            <person name="Nusbaum C."/>
            <person name="Birren B."/>
        </authorList>
    </citation>
    <scope>NUCLEOTIDE SEQUENCE [LARGE SCALE GENOMIC DNA]</scope>
    <source>
        <strain evidence="2 3">CBS 118157</strain>
    </source>
</reference>
<evidence type="ECO:0000256" key="1">
    <source>
        <dbReference type="SAM" id="MobiDB-lite"/>
    </source>
</evidence>
<protein>
    <submittedName>
        <fullName evidence="2">Uncharacterized protein</fullName>
    </submittedName>
</protein>
<dbReference type="AlphaFoldDB" id="A0A0D2EPG4"/>
<feature type="region of interest" description="Disordered" evidence="1">
    <location>
        <begin position="1"/>
        <end position="29"/>
    </location>
</feature>